<evidence type="ECO:0000256" key="1">
    <source>
        <dbReference type="ARBA" id="ARBA00006594"/>
    </source>
</evidence>
<name>A0ABT1S4R4_9FIRM</name>
<dbReference type="InterPro" id="IPR002052">
    <property type="entry name" value="DNA_methylase_N6_adenine_CS"/>
</dbReference>
<dbReference type="InterPro" id="IPR003356">
    <property type="entry name" value="DNA_methylase_A-5"/>
</dbReference>
<comment type="catalytic activity">
    <reaction evidence="7">
        <text>a 2'-deoxyadenosine in DNA + S-adenosyl-L-methionine = an N(6)-methyl-2'-deoxyadenosine in DNA + S-adenosyl-L-homocysteine + H(+)</text>
        <dbReference type="Rhea" id="RHEA:15197"/>
        <dbReference type="Rhea" id="RHEA-COMP:12418"/>
        <dbReference type="Rhea" id="RHEA-COMP:12419"/>
        <dbReference type="ChEBI" id="CHEBI:15378"/>
        <dbReference type="ChEBI" id="CHEBI:57856"/>
        <dbReference type="ChEBI" id="CHEBI:59789"/>
        <dbReference type="ChEBI" id="CHEBI:90615"/>
        <dbReference type="ChEBI" id="CHEBI:90616"/>
        <dbReference type="EC" id="2.1.1.72"/>
    </reaction>
</comment>
<dbReference type="EC" id="2.1.1.72" evidence="2"/>
<dbReference type="Pfam" id="PF12161">
    <property type="entry name" value="HsdM_N"/>
    <property type="match status" value="1"/>
</dbReference>
<keyword evidence="11" id="KW-1185">Reference proteome</keyword>
<dbReference type="InterPro" id="IPR022749">
    <property type="entry name" value="D12N6_MeTrfase_N"/>
</dbReference>
<dbReference type="Gene3D" id="3.40.50.150">
    <property type="entry name" value="Vaccinia Virus protein VP39"/>
    <property type="match status" value="1"/>
</dbReference>
<evidence type="ECO:0000256" key="5">
    <source>
        <dbReference type="ARBA" id="ARBA00022691"/>
    </source>
</evidence>
<reference evidence="10 11" key="1">
    <citation type="submission" date="2022-06" db="EMBL/GenBank/DDBJ databases">
        <title>Isolation of gut microbiota from human fecal samples.</title>
        <authorList>
            <person name="Pamer E.G."/>
            <person name="Barat B."/>
            <person name="Waligurski E."/>
            <person name="Medina S."/>
            <person name="Paddock L."/>
            <person name="Mostad J."/>
        </authorList>
    </citation>
    <scope>NUCLEOTIDE SEQUENCE [LARGE SCALE GENOMIC DNA]</scope>
    <source>
        <strain evidence="10 11">DFI.7.95</strain>
    </source>
</reference>
<evidence type="ECO:0000256" key="3">
    <source>
        <dbReference type="ARBA" id="ARBA00022603"/>
    </source>
</evidence>
<gene>
    <name evidence="10" type="ORF">NE686_00070</name>
</gene>
<sequence length="552" mass="63001">MSTGNIGFEETLWKAADKLRGSMDASEYKHVVLGLIFLKYISDKFETKYNELVEEGEGFEEDRDEYTYENIFWVPKEARWDYIKDNAKDPKIGQYIDDAMILIEKENPTLKGVLDKRYARPELDKRRLGELIDLISTIKLHKNGEKDLLGRVYEYFLGQFASVEGKSGGEFYTPTSVVKTLVEMIEPYEGRIYDPCCGSGGMFVQSEKFVEEHQGKVENLSIYGQELNSTTWKLCKMNLAIRGLDANLGPHHDDTFHNDLHKALKADYILANPPFNISDWGGARLVDDVRWKYGTPPEGNANYAWLQHMIYHLSPNGVAGIVLANGSLSSNTSNEGEIRKNLLESDLVDAIVALPDKLFYSTGIPVSLWILNRNKKNNSKYRSREREVLFIDARNLGEMIDRRHRELKEEDIRKIADTYHGWRNVGNAQFTVHNSQLKNKDSHPEVIEGSSTCHSERSEESLLPLVAEEGAIYGGYEDIKGFCYSATIDEIREHEYVLTPGRYVGIEEVEDDGVPFEEKIENLTSELSELFAKSRRLEEEIRKNLGGTGYEV</sequence>
<evidence type="ECO:0000256" key="7">
    <source>
        <dbReference type="ARBA" id="ARBA00047942"/>
    </source>
</evidence>
<dbReference type="EMBL" id="JANGAC010000001">
    <property type="protein sequence ID" value="MCQ4921462.1"/>
    <property type="molecule type" value="Genomic_DNA"/>
</dbReference>
<accession>A0ABT1S4R4</accession>
<comment type="similarity">
    <text evidence="1">Belongs to the N(4)/N(6)-methyltransferase family.</text>
</comment>
<dbReference type="Gene3D" id="1.20.1260.30">
    <property type="match status" value="1"/>
</dbReference>
<organism evidence="10 11">
    <name type="scientific">Tissierella carlieri</name>
    <dbReference type="NCBI Taxonomy" id="689904"/>
    <lineage>
        <taxon>Bacteria</taxon>
        <taxon>Bacillati</taxon>
        <taxon>Bacillota</taxon>
        <taxon>Tissierellia</taxon>
        <taxon>Tissierellales</taxon>
        <taxon>Tissierellaceae</taxon>
        <taxon>Tissierella</taxon>
    </lineage>
</organism>
<dbReference type="PANTHER" id="PTHR42998">
    <property type="entry name" value="TYPE I RESTRICTION ENZYME HINDVIIP M PROTEIN-RELATED"/>
    <property type="match status" value="1"/>
</dbReference>
<feature type="domain" description="DNA methylase adenine-specific" evidence="8">
    <location>
        <begin position="145"/>
        <end position="512"/>
    </location>
</feature>
<evidence type="ECO:0000259" key="9">
    <source>
        <dbReference type="Pfam" id="PF12161"/>
    </source>
</evidence>
<evidence type="ECO:0000256" key="2">
    <source>
        <dbReference type="ARBA" id="ARBA00011900"/>
    </source>
</evidence>
<keyword evidence="5" id="KW-0949">S-adenosyl-L-methionine</keyword>
<keyword evidence="4" id="KW-0808">Transferase</keyword>
<dbReference type="Pfam" id="PF02384">
    <property type="entry name" value="N6_Mtase"/>
    <property type="match status" value="1"/>
</dbReference>
<comment type="caution">
    <text evidence="10">The sequence shown here is derived from an EMBL/GenBank/DDBJ whole genome shotgun (WGS) entry which is preliminary data.</text>
</comment>
<dbReference type="PROSITE" id="PS00092">
    <property type="entry name" value="N6_MTASE"/>
    <property type="match status" value="1"/>
</dbReference>
<dbReference type="InterPro" id="IPR029063">
    <property type="entry name" value="SAM-dependent_MTases_sf"/>
</dbReference>
<dbReference type="PANTHER" id="PTHR42998:SF1">
    <property type="entry name" value="TYPE I RESTRICTION ENZYME HINDI METHYLASE SUBUNIT"/>
    <property type="match status" value="1"/>
</dbReference>
<proteinExistence type="inferred from homology"/>
<evidence type="ECO:0000256" key="6">
    <source>
        <dbReference type="ARBA" id="ARBA00022747"/>
    </source>
</evidence>
<evidence type="ECO:0000313" key="10">
    <source>
        <dbReference type="EMBL" id="MCQ4921462.1"/>
    </source>
</evidence>
<evidence type="ECO:0000313" key="11">
    <source>
        <dbReference type="Proteomes" id="UP001524478"/>
    </source>
</evidence>
<dbReference type="PRINTS" id="PR00507">
    <property type="entry name" value="N12N6MTFRASE"/>
</dbReference>
<protein>
    <recommendedName>
        <fullName evidence="2">site-specific DNA-methyltransferase (adenine-specific)</fullName>
        <ecNumber evidence="2">2.1.1.72</ecNumber>
    </recommendedName>
</protein>
<dbReference type="InterPro" id="IPR052916">
    <property type="entry name" value="Type-I_RE_MTase_Subunit"/>
</dbReference>
<dbReference type="RefSeq" id="WP_256309993.1">
    <property type="nucleotide sequence ID" value="NZ_JANGAC010000001.1"/>
</dbReference>
<evidence type="ECO:0000259" key="8">
    <source>
        <dbReference type="Pfam" id="PF02384"/>
    </source>
</evidence>
<evidence type="ECO:0000256" key="4">
    <source>
        <dbReference type="ARBA" id="ARBA00022679"/>
    </source>
</evidence>
<dbReference type="Proteomes" id="UP001524478">
    <property type="component" value="Unassembled WGS sequence"/>
</dbReference>
<dbReference type="InterPro" id="IPR038333">
    <property type="entry name" value="T1MK-like_N_sf"/>
</dbReference>
<keyword evidence="6" id="KW-0680">Restriction system</keyword>
<keyword evidence="3" id="KW-0489">Methyltransferase</keyword>
<feature type="domain" description="N6 adenine-specific DNA methyltransferase N-terminal" evidence="9">
    <location>
        <begin position="9"/>
        <end position="135"/>
    </location>
</feature>
<dbReference type="SUPFAM" id="SSF53335">
    <property type="entry name" value="S-adenosyl-L-methionine-dependent methyltransferases"/>
    <property type="match status" value="1"/>
</dbReference>